<accession>A0A4R4ZC51</accession>
<dbReference type="OrthoDB" id="135105at2"/>
<dbReference type="Proteomes" id="UP000294947">
    <property type="component" value="Unassembled WGS sequence"/>
</dbReference>
<dbReference type="EMBL" id="SMKW01000002">
    <property type="protein sequence ID" value="TDD56011.1"/>
    <property type="molecule type" value="Genomic_DNA"/>
</dbReference>
<evidence type="ECO:0000313" key="1">
    <source>
        <dbReference type="EMBL" id="TDD56011.1"/>
    </source>
</evidence>
<name>A0A4R4ZC51_9PSEU</name>
<keyword evidence="2" id="KW-1185">Reference proteome</keyword>
<proteinExistence type="predicted"/>
<organism evidence="1 2">
    <name type="scientific">Saccharopolyspora elongata</name>
    <dbReference type="NCBI Taxonomy" id="2530387"/>
    <lineage>
        <taxon>Bacteria</taxon>
        <taxon>Bacillati</taxon>
        <taxon>Actinomycetota</taxon>
        <taxon>Actinomycetes</taxon>
        <taxon>Pseudonocardiales</taxon>
        <taxon>Pseudonocardiaceae</taxon>
        <taxon>Saccharopolyspora</taxon>
    </lineage>
</organism>
<comment type="caution">
    <text evidence="1">The sequence shown here is derived from an EMBL/GenBank/DDBJ whole genome shotgun (WGS) entry which is preliminary data.</text>
</comment>
<protein>
    <submittedName>
        <fullName evidence="1">Uncharacterized protein</fullName>
    </submittedName>
</protein>
<dbReference type="RefSeq" id="WP_132479917.1">
    <property type="nucleotide sequence ID" value="NZ_SMKW01000002.1"/>
</dbReference>
<reference evidence="1 2" key="1">
    <citation type="submission" date="2019-03" db="EMBL/GenBank/DDBJ databases">
        <title>Draft genome sequences of novel Actinobacteria.</title>
        <authorList>
            <person name="Sahin N."/>
            <person name="Ay H."/>
            <person name="Saygin H."/>
        </authorList>
    </citation>
    <scope>NUCLEOTIDE SEQUENCE [LARGE SCALE GENOMIC DNA]</scope>
    <source>
        <strain evidence="1 2">7K502</strain>
    </source>
</reference>
<sequence length="99" mass="10729">MRWWNKLRLGHHTAPDALEGIAARPAGVAELTLVGDVVTNLAPVSGMPSLERLIVLGTSRQTVGLRPLAGISLQVELSRRDRHVGLGELGHGVRVRWVN</sequence>
<evidence type="ECO:0000313" key="2">
    <source>
        <dbReference type="Proteomes" id="UP000294947"/>
    </source>
</evidence>
<gene>
    <name evidence="1" type="ORF">E1288_02315</name>
</gene>
<dbReference type="AlphaFoldDB" id="A0A4R4ZC51"/>